<comment type="caution">
    <text evidence="1">The sequence shown here is derived from an EMBL/GenBank/DDBJ whole genome shotgun (WGS) entry which is preliminary data.</text>
</comment>
<dbReference type="EMBL" id="CAJNOQ010000376">
    <property type="protein sequence ID" value="CAF0794075.1"/>
    <property type="molecule type" value="Genomic_DNA"/>
</dbReference>
<evidence type="ECO:0000313" key="2">
    <source>
        <dbReference type="EMBL" id="CAF3578509.1"/>
    </source>
</evidence>
<sequence length="622" mass="70985">MSTHSALYRFLNNLTTKGGETDDLITQEIEASIKQCLETTTFSNISTHSSTNVADCVESILNYLKSILSSLISQKVDDSTRSITDSFLSPTKHPTRIAIENSSLNAFEQNITDIIQNLLSADKNSNNNNNNSHDAFSPTINNNDEITNLNKIFRESNPHKEHRDTSITLSLHNSLYPETAQMKMIENHLMDLVKSLRDELRKLQSLQTNANLNIYTNQSTETDTTNNIHDLKYENSMPPVLYKISMIDSTTTTTTTITTTITTVASILKQEYSKHINQLYEIMIDNEPSTRADKDTLWSARLTSPDTKQNDASFFTAMNSKMTEVSTTTRSNTPYYDMINSRRIISTNNTIAQLVKFITEDPSILCKSISRQHLFNTSSNFNDFLKNNEQTVNRQQSFELSSLINYLQNITKYFQQRECKNNEKSMSSELVTITTIKQTKSTTISPFITTTEGHSVSSINFDNMYSIRQNLVQLKTLLDKYTDVWKTSSDNSRMITDTTITTTLNTISLPINNILNLLIKSQESTATTTTTTEQTENTVIAAKRFIDTLINPKQYDAYNRNLDVINDNTNNNIFSAQQFIRKSIDDDDKIGDKREHFKRNLYNNDKKLLLTRLLNLNQHKNR</sequence>
<keyword evidence="3" id="KW-1185">Reference proteome</keyword>
<dbReference type="EMBL" id="CAJOBC010000376">
    <property type="protein sequence ID" value="CAF3578509.1"/>
    <property type="molecule type" value="Genomic_DNA"/>
</dbReference>
<dbReference type="Proteomes" id="UP000681722">
    <property type="component" value="Unassembled WGS sequence"/>
</dbReference>
<evidence type="ECO:0000313" key="3">
    <source>
        <dbReference type="Proteomes" id="UP000663829"/>
    </source>
</evidence>
<reference evidence="1" key="1">
    <citation type="submission" date="2021-02" db="EMBL/GenBank/DDBJ databases">
        <authorList>
            <person name="Nowell W R."/>
        </authorList>
    </citation>
    <scope>NUCLEOTIDE SEQUENCE</scope>
</reference>
<dbReference type="Proteomes" id="UP000663829">
    <property type="component" value="Unassembled WGS sequence"/>
</dbReference>
<dbReference type="AlphaFoldDB" id="A0A813SEQ5"/>
<evidence type="ECO:0000313" key="1">
    <source>
        <dbReference type="EMBL" id="CAF0794075.1"/>
    </source>
</evidence>
<gene>
    <name evidence="1" type="ORF">GPM918_LOCUS3156</name>
    <name evidence="2" type="ORF">SRO942_LOCUS3156</name>
</gene>
<protein>
    <submittedName>
        <fullName evidence="1">Uncharacterized protein</fullName>
    </submittedName>
</protein>
<accession>A0A813SEQ5</accession>
<name>A0A813SEQ5_9BILA</name>
<organism evidence="1 3">
    <name type="scientific">Didymodactylos carnosus</name>
    <dbReference type="NCBI Taxonomy" id="1234261"/>
    <lineage>
        <taxon>Eukaryota</taxon>
        <taxon>Metazoa</taxon>
        <taxon>Spiralia</taxon>
        <taxon>Gnathifera</taxon>
        <taxon>Rotifera</taxon>
        <taxon>Eurotatoria</taxon>
        <taxon>Bdelloidea</taxon>
        <taxon>Philodinida</taxon>
        <taxon>Philodinidae</taxon>
        <taxon>Didymodactylos</taxon>
    </lineage>
</organism>
<proteinExistence type="predicted"/>